<sequence length="72" mass="8074">MNSDSDIGHQVLSKDEIVEASEDDDNTEEPVGPTNDEATTMLEQLITYFEKQSNISSAELLTLRRLRDSMAK</sequence>
<feature type="region of interest" description="Disordered" evidence="1">
    <location>
        <begin position="1"/>
        <end position="38"/>
    </location>
</feature>
<dbReference type="EMBL" id="JARBHB010000004">
    <property type="protein sequence ID" value="KAJ8886813.1"/>
    <property type="molecule type" value="Genomic_DNA"/>
</dbReference>
<comment type="caution">
    <text evidence="2">The sequence shown here is derived from an EMBL/GenBank/DDBJ whole genome shotgun (WGS) entry which is preliminary data.</text>
</comment>
<proteinExistence type="predicted"/>
<keyword evidence="3" id="KW-1185">Reference proteome</keyword>
<feature type="compositionally biased region" description="Acidic residues" evidence="1">
    <location>
        <begin position="18"/>
        <end position="28"/>
    </location>
</feature>
<accession>A0ABQ9HR06</accession>
<organism evidence="2 3">
    <name type="scientific">Dryococelus australis</name>
    <dbReference type="NCBI Taxonomy" id="614101"/>
    <lineage>
        <taxon>Eukaryota</taxon>
        <taxon>Metazoa</taxon>
        <taxon>Ecdysozoa</taxon>
        <taxon>Arthropoda</taxon>
        <taxon>Hexapoda</taxon>
        <taxon>Insecta</taxon>
        <taxon>Pterygota</taxon>
        <taxon>Neoptera</taxon>
        <taxon>Polyneoptera</taxon>
        <taxon>Phasmatodea</taxon>
        <taxon>Verophasmatodea</taxon>
        <taxon>Anareolatae</taxon>
        <taxon>Phasmatidae</taxon>
        <taxon>Eurycanthinae</taxon>
        <taxon>Dryococelus</taxon>
    </lineage>
</organism>
<protein>
    <submittedName>
        <fullName evidence="2">Uncharacterized protein</fullName>
    </submittedName>
</protein>
<evidence type="ECO:0000256" key="1">
    <source>
        <dbReference type="SAM" id="MobiDB-lite"/>
    </source>
</evidence>
<reference evidence="2 3" key="1">
    <citation type="submission" date="2023-02" db="EMBL/GenBank/DDBJ databases">
        <title>LHISI_Scaffold_Assembly.</title>
        <authorList>
            <person name="Stuart O.P."/>
            <person name="Cleave R."/>
            <person name="Magrath M.J.L."/>
            <person name="Mikheyev A.S."/>
        </authorList>
    </citation>
    <scope>NUCLEOTIDE SEQUENCE [LARGE SCALE GENOMIC DNA]</scope>
    <source>
        <strain evidence="2">Daus_M_001</strain>
        <tissue evidence="2">Leg muscle</tissue>
    </source>
</reference>
<dbReference type="Proteomes" id="UP001159363">
    <property type="component" value="Chromosome X"/>
</dbReference>
<evidence type="ECO:0000313" key="3">
    <source>
        <dbReference type="Proteomes" id="UP001159363"/>
    </source>
</evidence>
<gene>
    <name evidence="2" type="ORF">PR048_013025</name>
</gene>
<evidence type="ECO:0000313" key="2">
    <source>
        <dbReference type="EMBL" id="KAJ8886813.1"/>
    </source>
</evidence>
<name>A0ABQ9HR06_9NEOP</name>